<dbReference type="PANTHER" id="PTHR42856:SF1">
    <property type="entry name" value="ACYL-COENZYME A THIOESTERASE PAAI"/>
    <property type="match status" value="1"/>
</dbReference>
<dbReference type="InterPro" id="IPR029069">
    <property type="entry name" value="HotDog_dom_sf"/>
</dbReference>
<evidence type="ECO:0000256" key="1">
    <source>
        <dbReference type="ARBA" id="ARBA00022801"/>
    </source>
</evidence>
<keyword evidence="1" id="KW-0378">Hydrolase</keyword>
<reference evidence="3 4" key="1">
    <citation type="submission" date="2016-10" db="EMBL/GenBank/DDBJ databases">
        <authorList>
            <person name="de Groot N.N."/>
        </authorList>
    </citation>
    <scope>NUCLEOTIDE SEQUENCE [LARGE SCALE GENOMIC DNA]</scope>
    <source>
        <strain evidence="3 4">ASO4-2</strain>
    </source>
</reference>
<sequence>MEKIQSYINDNDRLARHLGIEIVAVGLGTATARMELAEEHTNSLGMAHGATLFALADLAFAAASNSHGSVAVGVQAGIHFHHSVSSGTLTATAKEVSRSRRLASYLVEVRDASDNLVATFQAMAYRKKEVLSC</sequence>
<proteinExistence type="predicted"/>
<evidence type="ECO:0000313" key="3">
    <source>
        <dbReference type="EMBL" id="SDB59119.1"/>
    </source>
</evidence>
<protein>
    <submittedName>
        <fullName evidence="3">Acyl-CoA thioesterase</fullName>
    </submittedName>
</protein>
<dbReference type="NCBIfam" id="TIGR00369">
    <property type="entry name" value="unchar_dom_1"/>
    <property type="match status" value="1"/>
</dbReference>
<dbReference type="InterPro" id="IPR006683">
    <property type="entry name" value="Thioestr_dom"/>
</dbReference>
<evidence type="ECO:0000313" key="4">
    <source>
        <dbReference type="Proteomes" id="UP000198771"/>
    </source>
</evidence>
<dbReference type="EMBL" id="FMXO01000020">
    <property type="protein sequence ID" value="SDB59119.1"/>
    <property type="molecule type" value="Genomic_DNA"/>
</dbReference>
<dbReference type="STRING" id="617002.SAMN05660653_03007"/>
<accession>A0A1G6ENP4</accession>
<organism evidence="3 4">
    <name type="scientific">Desulfonatronum thiosulfatophilum</name>
    <dbReference type="NCBI Taxonomy" id="617002"/>
    <lineage>
        <taxon>Bacteria</taxon>
        <taxon>Pseudomonadati</taxon>
        <taxon>Thermodesulfobacteriota</taxon>
        <taxon>Desulfovibrionia</taxon>
        <taxon>Desulfovibrionales</taxon>
        <taxon>Desulfonatronaceae</taxon>
        <taxon>Desulfonatronum</taxon>
    </lineage>
</organism>
<dbReference type="GO" id="GO:0016289">
    <property type="term" value="F:acyl-CoA hydrolase activity"/>
    <property type="evidence" value="ECO:0007669"/>
    <property type="project" value="TreeGrafter"/>
</dbReference>
<keyword evidence="4" id="KW-1185">Reference proteome</keyword>
<dbReference type="CDD" id="cd03443">
    <property type="entry name" value="PaaI_thioesterase"/>
    <property type="match status" value="1"/>
</dbReference>
<dbReference type="AlphaFoldDB" id="A0A1G6ENP4"/>
<dbReference type="Proteomes" id="UP000198771">
    <property type="component" value="Unassembled WGS sequence"/>
</dbReference>
<dbReference type="Gene3D" id="3.10.129.10">
    <property type="entry name" value="Hotdog Thioesterase"/>
    <property type="match status" value="1"/>
</dbReference>
<dbReference type="Pfam" id="PF03061">
    <property type="entry name" value="4HBT"/>
    <property type="match status" value="1"/>
</dbReference>
<dbReference type="PANTHER" id="PTHR42856">
    <property type="entry name" value="ACYL-COENZYME A THIOESTERASE PAAI"/>
    <property type="match status" value="1"/>
</dbReference>
<dbReference type="OrthoDB" id="32575at2"/>
<name>A0A1G6ENP4_9BACT</name>
<dbReference type="SUPFAM" id="SSF54637">
    <property type="entry name" value="Thioesterase/thiol ester dehydrase-isomerase"/>
    <property type="match status" value="1"/>
</dbReference>
<dbReference type="RefSeq" id="WP_092123533.1">
    <property type="nucleotide sequence ID" value="NZ_FMXO01000020.1"/>
</dbReference>
<dbReference type="InterPro" id="IPR003736">
    <property type="entry name" value="PAAI_dom"/>
</dbReference>
<dbReference type="InterPro" id="IPR052723">
    <property type="entry name" value="Acyl-CoA_thioesterase_PaaI"/>
</dbReference>
<feature type="domain" description="Thioesterase" evidence="2">
    <location>
        <begin position="45"/>
        <end position="117"/>
    </location>
</feature>
<gene>
    <name evidence="3" type="ORF">SAMN05660653_03007</name>
</gene>
<evidence type="ECO:0000259" key="2">
    <source>
        <dbReference type="Pfam" id="PF03061"/>
    </source>
</evidence>